<dbReference type="InterPro" id="IPR007111">
    <property type="entry name" value="NACHT_NTPase"/>
</dbReference>
<dbReference type="PANTHER" id="PTHR46844">
    <property type="entry name" value="SLR5058 PROTEIN"/>
    <property type="match status" value="1"/>
</dbReference>
<evidence type="ECO:0000313" key="3">
    <source>
        <dbReference type="Proteomes" id="UP001497623"/>
    </source>
</evidence>
<organism evidence="2 3">
    <name type="scientific">Meganyctiphanes norvegica</name>
    <name type="common">Northern krill</name>
    <name type="synonym">Thysanopoda norvegica</name>
    <dbReference type="NCBI Taxonomy" id="48144"/>
    <lineage>
        <taxon>Eukaryota</taxon>
        <taxon>Metazoa</taxon>
        <taxon>Ecdysozoa</taxon>
        <taxon>Arthropoda</taxon>
        <taxon>Crustacea</taxon>
        <taxon>Multicrustacea</taxon>
        <taxon>Malacostraca</taxon>
        <taxon>Eumalacostraca</taxon>
        <taxon>Eucarida</taxon>
        <taxon>Euphausiacea</taxon>
        <taxon>Euphausiidae</taxon>
        <taxon>Meganyctiphanes</taxon>
    </lineage>
</organism>
<evidence type="ECO:0000259" key="1">
    <source>
        <dbReference type="Pfam" id="PF05729"/>
    </source>
</evidence>
<evidence type="ECO:0000313" key="2">
    <source>
        <dbReference type="EMBL" id="CAL4064468.1"/>
    </source>
</evidence>
<dbReference type="EMBL" id="CAXKWB010001493">
    <property type="protein sequence ID" value="CAL4064468.1"/>
    <property type="molecule type" value="Genomic_DNA"/>
</dbReference>
<name>A0AAV2PTH5_MEGNR</name>
<feature type="domain" description="NACHT" evidence="1">
    <location>
        <begin position="283"/>
        <end position="438"/>
    </location>
</feature>
<accession>A0AAV2PTH5</accession>
<sequence>MGNILGKAVPGAGAPVPSAYHITDKDRYKLKVIKALDKAGKDTVLLAYQSYKRFDDTITIKEHFLNYPSKSEEDYKKEVRMQYFRDTIDNTPASGEEYDISLLINCMRVLRRLYEIHDDTINRKCQAIADMRNKHCHDLSGISYNEAKKEIKDIECLSMDLLKYLKTKCPSSISHIKDMNKRIKDGIKDILDQPLSQNELEEYSKFSQHLKIFDDEIASYKIRCIDWAKIKMLDFLSVCNDLHDVKLLFTDIIVEKSDRSNRNTPVKYSDIIDFVSNTNLLLLDSEPGGGKTTVVKYTINDWSKEINEMKSSKFKFIFPMLFRDPHLRSVGDLIREKIPKVRESMGDQDVIKCIADPSSDILFVCDGYDECNDHSEQLFDDICSLKEDYDHIKVIVTSRPEAVQKLYKTRPSKLNIDHLKVIGIHESLRPEFLAKHHDALIKAGESKESTKELIVFYKGCSAKHQELYRMPINMAILAWLWAQGPQRVKTIKSAAGLYTEILNFLKEKFSIRIALKPEFKHTLGFSFYNELNNLLKRFEENVFNVSLIAIKCNRIFIDKTGVTCLKQVCIDKKPVFLEELQSTYLLTKLEWKTELQNSLEFPHKGFLDFYAAKCIESQLSPGGKRVKDILLQLYKNDHEQYEAYLSSYQNVLQLLGGILALKDPSLVDDHGADIIVLLQNTGIRNNTQWYTVYYDLIGNTTAADKFARLIAPYLKLENLSIKDAHVEALSSLLLQYVDIDEVKLDISSNDTLPLLPALIDVLRSKNCIIKIEEINDDQFPLWNSIITQYTNIHIDKVIINNKVKSLPFLDMCDYIKEIRCVYSWRDLHTAPNFSRLKKVDTMHAAVSTIDSLPTSLKYLHIGLQQDSEGQDAIYPHGWSRLTERCPGLWEIHVHVRSPMRCDHLSALPDVRWPDLYLSQVKTEEDLHWAVRTAVQLQPTGGYDRIVLPSCQLNANQLCELFKKLGNSGVTVSVRVNIGSRHISRSTKVEDLARQVLGVTVGWVRMMRISPVGRADINSSCEDGTRNTFVISNQ</sequence>
<dbReference type="Proteomes" id="UP001497623">
    <property type="component" value="Unassembled WGS sequence"/>
</dbReference>
<gene>
    <name evidence="2" type="ORF">MNOR_LOCUS4117</name>
</gene>
<dbReference type="Gene3D" id="3.40.50.300">
    <property type="entry name" value="P-loop containing nucleotide triphosphate hydrolases"/>
    <property type="match status" value="1"/>
</dbReference>
<dbReference type="InterPro" id="IPR027417">
    <property type="entry name" value="P-loop_NTPase"/>
</dbReference>
<dbReference type="AlphaFoldDB" id="A0AAV2PTH5"/>
<keyword evidence="3" id="KW-1185">Reference proteome</keyword>
<reference evidence="2 3" key="1">
    <citation type="submission" date="2024-05" db="EMBL/GenBank/DDBJ databases">
        <authorList>
            <person name="Wallberg A."/>
        </authorList>
    </citation>
    <scope>NUCLEOTIDE SEQUENCE [LARGE SCALE GENOMIC DNA]</scope>
</reference>
<dbReference type="PANTHER" id="PTHR46844:SF1">
    <property type="entry name" value="SLR5058 PROTEIN"/>
    <property type="match status" value="1"/>
</dbReference>
<protein>
    <recommendedName>
        <fullName evidence="1">NACHT domain-containing protein</fullName>
    </recommendedName>
</protein>
<dbReference type="Pfam" id="PF05729">
    <property type="entry name" value="NACHT"/>
    <property type="match status" value="1"/>
</dbReference>
<comment type="caution">
    <text evidence="2">The sequence shown here is derived from an EMBL/GenBank/DDBJ whole genome shotgun (WGS) entry which is preliminary data.</text>
</comment>
<proteinExistence type="predicted"/>